<feature type="region of interest" description="Disordered" evidence="1">
    <location>
        <begin position="92"/>
        <end position="159"/>
    </location>
</feature>
<dbReference type="EMBL" id="JAAAIM010001050">
    <property type="protein sequence ID" value="KAG0282514.1"/>
    <property type="molecule type" value="Genomic_DNA"/>
</dbReference>
<name>A0ABQ7JPQ7_9FUNG</name>
<feature type="compositionally biased region" description="Basic residues" evidence="1">
    <location>
        <begin position="148"/>
        <end position="159"/>
    </location>
</feature>
<accession>A0ABQ7JPQ7</accession>
<evidence type="ECO:0000313" key="2">
    <source>
        <dbReference type="EMBL" id="KAG0282514.1"/>
    </source>
</evidence>
<reference evidence="2 3" key="1">
    <citation type="journal article" date="2020" name="Fungal Divers.">
        <title>Resolving the Mortierellaceae phylogeny through synthesis of multi-gene phylogenetics and phylogenomics.</title>
        <authorList>
            <person name="Vandepol N."/>
            <person name="Liber J."/>
            <person name="Desiro A."/>
            <person name="Na H."/>
            <person name="Kennedy M."/>
            <person name="Barry K."/>
            <person name="Grigoriev I.V."/>
            <person name="Miller A.N."/>
            <person name="O'Donnell K."/>
            <person name="Stajich J.E."/>
            <person name="Bonito G."/>
        </authorList>
    </citation>
    <scope>NUCLEOTIDE SEQUENCE [LARGE SCALE GENOMIC DNA]</scope>
    <source>
        <strain evidence="2 3">AD045</strain>
    </source>
</reference>
<evidence type="ECO:0000313" key="3">
    <source>
        <dbReference type="Proteomes" id="UP001194696"/>
    </source>
</evidence>
<sequence>MHVLLQYLESDRGEKQLDLLRSLSSFEVVSDHLAVDAVMVSTSLLRDNLRLAAKVSVGNAGRVVRTEDEVEEQSSDTVAVPVATSEAPISAARQENKISSEMETSVTATRSGRKRAASETSILSTDAGSCPASEPTTPAEAKSSSFRGNKKSPVSHRKLQASPIAEPWRTLVDQVMAKVRGDELACLDAEWPSHLHGAHVKLSHFIMAKISSAEQLTKLDEKTSCKLHPLEDIG</sequence>
<gene>
    <name evidence="2" type="ORF">BGZ96_000403</name>
</gene>
<protein>
    <submittedName>
        <fullName evidence="2">Uncharacterized protein</fullName>
    </submittedName>
</protein>
<keyword evidence="3" id="KW-1185">Reference proteome</keyword>
<comment type="caution">
    <text evidence="2">The sequence shown here is derived from an EMBL/GenBank/DDBJ whole genome shotgun (WGS) entry which is preliminary data.</text>
</comment>
<dbReference type="Proteomes" id="UP001194696">
    <property type="component" value="Unassembled WGS sequence"/>
</dbReference>
<feature type="compositionally biased region" description="Polar residues" evidence="1">
    <location>
        <begin position="118"/>
        <end position="127"/>
    </location>
</feature>
<organism evidence="2 3">
    <name type="scientific">Linnemannia gamsii</name>
    <dbReference type="NCBI Taxonomy" id="64522"/>
    <lineage>
        <taxon>Eukaryota</taxon>
        <taxon>Fungi</taxon>
        <taxon>Fungi incertae sedis</taxon>
        <taxon>Mucoromycota</taxon>
        <taxon>Mortierellomycotina</taxon>
        <taxon>Mortierellomycetes</taxon>
        <taxon>Mortierellales</taxon>
        <taxon>Mortierellaceae</taxon>
        <taxon>Linnemannia</taxon>
    </lineage>
</organism>
<proteinExistence type="predicted"/>
<feature type="compositionally biased region" description="Polar residues" evidence="1">
    <location>
        <begin position="101"/>
        <end position="110"/>
    </location>
</feature>
<evidence type="ECO:0000256" key="1">
    <source>
        <dbReference type="SAM" id="MobiDB-lite"/>
    </source>
</evidence>